<proteinExistence type="predicted"/>
<feature type="region of interest" description="Disordered" evidence="1">
    <location>
        <begin position="295"/>
        <end position="321"/>
    </location>
</feature>
<reference evidence="2 3" key="1">
    <citation type="journal article" date="2022" name="bioRxiv">
        <title>Genomics of Preaxostyla Flagellates Illuminates Evolutionary Transitions and the Path Towards Mitochondrial Loss.</title>
        <authorList>
            <person name="Novak L.V.F."/>
            <person name="Treitli S.C."/>
            <person name="Pyrih J."/>
            <person name="Halakuc P."/>
            <person name="Pipaliya S.V."/>
            <person name="Vacek V."/>
            <person name="Brzon O."/>
            <person name="Soukal P."/>
            <person name="Eme L."/>
            <person name="Dacks J.B."/>
            <person name="Karnkowska A."/>
            <person name="Elias M."/>
            <person name="Hampl V."/>
        </authorList>
    </citation>
    <scope>NUCLEOTIDE SEQUENCE [LARGE SCALE GENOMIC DNA]</scope>
    <source>
        <strain evidence="2">NAU3</strain>
        <tissue evidence="2">Gut</tissue>
    </source>
</reference>
<evidence type="ECO:0000313" key="2">
    <source>
        <dbReference type="EMBL" id="KAK2960853.1"/>
    </source>
</evidence>
<keyword evidence="3" id="KW-1185">Reference proteome</keyword>
<name>A0ABQ9YAP6_9EUKA</name>
<feature type="compositionally biased region" description="Basic and acidic residues" evidence="1">
    <location>
        <begin position="297"/>
        <end position="310"/>
    </location>
</feature>
<feature type="compositionally biased region" description="Basic and acidic residues" evidence="1">
    <location>
        <begin position="97"/>
        <end position="108"/>
    </location>
</feature>
<feature type="region of interest" description="Disordered" evidence="1">
    <location>
        <begin position="29"/>
        <end position="54"/>
    </location>
</feature>
<dbReference type="Proteomes" id="UP001281761">
    <property type="component" value="Unassembled WGS sequence"/>
</dbReference>
<gene>
    <name evidence="2" type="ORF">BLNAU_4250</name>
</gene>
<feature type="compositionally biased region" description="Polar residues" evidence="1">
    <location>
        <begin position="134"/>
        <end position="146"/>
    </location>
</feature>
<feature type="compositionally biased region" description="Basic and acidic residues" evidence="1">
    <location>
        <begin position="505"/>
        <end position="548"/>
    </location>
</feature>
<dbReference type="EMBL" id="JARBJD010000020">
    <property type="protein sequence ID" value="KAK2960853.1"/>
    <property type="molecule type" value="Genomic_DNA"/>
</dbReference>
<feature type="region of interest" description="Disordered" evidence="1">
    <location>
        <begin position="429"/>
        <end position="454"/>
    </location>
</feature>
<protein>
    <submittedName>
        <fullName evidence="2">Uncharacterized protein</fullName>
    </submittedName>
</protein>
<feature type="region of interest" description="Disordered" evidence="1">
    <location>
        <begin position="505"/>
        <end position="558"/>
    </location>
</feature>
<comment type="caution">
    <text evidence="2">The sequence shown here is derived from an EMBL/GenBank/DDBJ whole genome shotgun (WGS) entry which is preliminary data.</text>
</comment>
<evidence type="ECO:0000313" key="3">
    <source>
        <dbReference type="Proteomes" id="UP001281761"/>
    </source>
</evidence>
<sequence length="652" mass="73144">MPLCDFLKDRFHFDGPPPKIMLQIFGSATEGGEQAVTKKEEGGKGKKGEKNSNEKLNIKRIYASLGDIVGVRKQPQIRSESSMSEMEGTKQAKSRPSSKEKKVKVETKGKKKKKGASATPEPAVEEEKEEPLEQDQTTATLGATQTEPVEEEPVEPTHISASEQILILTDLSRAILAELGLNVSFDTISPQIPPSSFGTFLDIVETVQRCLESDEFAQKHNIPPNRRIDVKLHVEMDRTREDEEERVLAVTIGDKQDIREAARKIGELVVGANEGVTEYSSGFVVSIGGVEGVLDSRTTDHHQQGEKEADRPEEDEKQAPNYDQMRMELEMKSGVWMDTHKILSSSKCEICDGISNTLHKHSFPFESSQPKPETELDATLSASELGATQVNTDAALDSQRDTRMDCEVHRFGVEPNMFVVELGRMLTEGGRGEKQPLNNNEGEEEGGERKDENFAMCTLSGLFGLVERERNGRKERIETMKEMKELLFAEEEKLRLEEEERQRKQREEEELEAQREEEEAKEKGTEKKGKGKKAKEEKKEEPKKEEKGKKKGGKGAKVVEEEQVVEENLFSQTSENVQNYLTHLLRELPTPRFLLKADTTFLDSAPLVDLAVALSADYVALPHIVSSTTQTGLFRFDDLLFETAQQVHEETA</sequence>
<feature type="compositionally biased region" description="Basic and acidic residues" evidence="1">
    <location>
        <begin position="36"/>
        <end position="54"/>
    </location>
</feature>
<feature type="compositionally biased region" description="Acidic residues" evidence="1">
    <location>
        <begin position="123"/>
        <end position="133"/>
    </location>
</feature>
<accession>A0ABQ9YAP6</accession>
<evidence type="ECO:0000256" key="1">
    <source>
        <dbReference type="SAM" id="MobiDB-lite"/>
    </source>
</evidence>
<feature type="region of interest" description="Disordered" evidence="1">
    <location>
        <begin position="73"/>
        <end position="158"/>
    </location>
</feature>
<organism evidence="2 3">
    <name type="scientific">Blattamonas nauphoetae</name>
    <dbReference type="NCBI Taxonomy" id="2049346"/>
    <lineage>
        <taxon>Eukaryota</taxon>
        <taxon>Metamonada</taxon>
        <taxon>Preaxostyla</taxon>
        <taxon>Oxymonadida</taxon>
        <taxon>Blattamonas</taxon>
    </lineage>
</organism>